<proteinExistence type="predicted"/>
<evidence type="ECO:0000313" key="1">
    <source>
        <dbReference type="EMBL" id="OOP56124.1"/>
    </source>
</evidence>
<sequence length="90" mass="10265">MSTIREVFLSTALYWTYLCPGIKKLHLVSEYSGEKVENTVLDHQLLGGVVWEGPLNIDYDIAGFTGLNNESVAWGITMGITFFYRQEEMR</sequence>
<reference evidence="1 2" key="1">
    <citation type="journal article" date="2017" name="Water Res.">
        <title>Discovery and metagenomic analysis of an anammox bacterial enrichment related to Candidatus "Brocadia caroliniensis" in a full-scale glycerol-fed nitritation-denitritation separate centrate treatment process.</title>
        <authorList>
            <person name="Park H."/>
            <person name="Brotto A.C."/>
            <person name="van Loosdrecht M.C."/>
            <person name="Chandran K."/>
        </authorList>
    </citation>
    <scope>NUCLEOTIDE SEQUENCE [LARGE SCALE GENOMIC DNA]</scope>
    <source>
        <strain evidence="1">26THWARD</strain>
    </source>
</reference>
<evidence type="ECO:0008006" key="3">
    <source>
        <dbReference type="Google" id="ProtNLM"/>
    </source>
</evidence>
<dbReference type="AlphaFoldDB" id="A0A1V4ASJ8"/>
<accession>A0A1V4ASJ8</accession>
<gene>
    <name evidence="1" type="ORF">AYP45_10925</name>
</gene>
<dbReference type="Proteomes" id="UP000189681">
    <property type="component" value="Unassembled WGS sequence"/>
</dbReference>
<evidence type="ECO:0000313" key="2">
    <source>
        <dbReference type="Proteomes" id="UP000189681"/>
    </source>
</evidence>
<organism evidence="1 2">
    <name type="scientific">Candidatus Brocadia carolinensis</name>
    <dbReference type="NCBI Taxonomy" id="1004156"/>
    <lineage>
        <taxon>Bacteria</taxon>
        <taxon>Pseudomonadati</taxon>
        <taxon>Planctomycetota</taxon>
        <taxon>Candidatus Brocadiia</taxon>
        <taxon>Candidatus Brocadiales</taxon>
        <taxon>Candidatus Brocadiaceae</taxon>
        <taxon>Candidatus Brocadia</taxon>
    </lineage>
</organism>
<dbReference type="STRING" id="1004156.AYP45_10925"/>
<dbReference type="EMBL" id="AYTS01000098">
    <property type="protein sequence ID" value="OOP56124.1"/>
    <property type="molecule type" value="Genomic_DNA"/>
</dbReference>
<name>A0A1V4ASJ8_9BACT</name>
<protein>
    <recommendedName>
        <fullName evidence="3">Outer membrane protein beta-barrel domain-containing protein</fullName>
    </recommendedName>
</protein>
<comment type="caution">
    <text evidence="1">The sequence shown here is derived from an EMBL/GenBank/DDBJ whole genome shotgun (WGS) entry which is preliminary data.</text>
</comment>